<sequence length="340" mass="39802">MKKRDRKKLNNKVILFPDLEKRLLEKGLEKMQQKRFREATEHLEEAKQLDPENSDIYIGLVLAYFEWGSLQKAKEIAADMLQKGIGEYIQIIDLYLMILVQLHQYDEIVTTIEILLEEKEIPTEKYESFTQMLEFSRRMAKDKPEMQDEEAAMEELDKDLDLFAFKTQQAQMNLAAQLAEKNIRAYIGEISTYLHSQEGSPFFKTMLLNVLIEHEYDKEVLVEKLGRTLSVIPVQLPPVHKQPEIESLLHLLSSQIEHEDPILFENIKSLISRHSFILYPFQLDTYEEKVWAAAYHALIAEYLGLSMDEELVLLYDVRIEEMKAALLELKQLEEISSSDF</sequence>
<dbReference type="AlphaFoldDB" id="A0A0Q3VIP4"/>
<dbReference type="Gene3D" id="1.25.40.10">
    <property type="entry name" value="Tetratricopeptide repeat domain"/>
    <property type="match status" value="1"/>
</dbReference>
<dbReference type="InterPro" id="IPR019734">
    <property type="entry name" value="TPR_rpt"/>
</dbReference>
<evidence type="ECO:0000256" key="1">
    <source>
        <dbReference type="PROSITE-ProRule" id="PRU00339"/>
    </source>
</evidence>
<proteinExistence type="predicted"/>
<protein>
    <submittedName>
        <fullName evidence="2">Uncharacterized protein</fullName>
    </submittedName>
</protein>
<gene>
    <name evidence="2" type="ORF">AN957_20350</name>
</gene>
<comment type="caution">
    <text evidence="2">The sequence shown here is derived from an EMBL/GenBank/DDBJ whole genome shotgun (WGS) entry which is preliminary data.</text>
</comment>
<dbReference type="RefSeq" id="WP_053477204.1">
    <property type="nucleotide sequence ID" value="NZ_CP041305.1"/>
</dbReference>
<dbReference type="EMBL" id="LJIX01000006">
    <property type="protein sequence ID" value="KQL20711.1"/>
    <property type="molecule type" value="Genomic_DNA"/>
</dbReference>
<keyword evidence="3" id="KW-1185">Reference proteome</keyword>
<organism evidence="2 3">
    <name type="scientific">Cytobacillus solani</name>
    <dbReference type="NCBI Taxonomy" id="1637975"/>
    <lineage>
        <taxon>Bacteria</taxon>
        <taxon>Bacillati</taxon>
        <taxon>Bacillota</taxon>
        <taxon>Bacilli</taxon>
        <taxon>Bacillales</taxon>
        <taxon>Bacillaceae</taxon>
        <taxon>Cytobacillus</taxon>
    </lineage>
</organism>
<dbReference type="Pfam" id="PF14559">
    <property type="entry name" value="TPR_19"/>
    <property type="match status" value="1"/>
</dbReference>
<reference evidence="2 3" key="1">
    <citation type="submission" date="2015-09" db="EMBL/GenBank/DDBJ databases">
        <title>Genome sequencing project for genomic taxonomy and phylogenomics of Bacillus-like bacteria.</title>
        <authorList>
            <person name="Liu B."/>
            <person name="Wang J."/>
            <person name="Zhu Y."/>
            <person name="Liu G."/>
            <person name="Chen Q."/>
            <person name="Chen Z."/>
            <person name="Lan J."/>
            <person name="Che J."/>
            <person name="Ge C."/>
            <person name="Shi H."/>
            <person name="Pan Z."/>
            <person name="Liu X."/>
        </authorList>
    </citation>
    <scope>NUCLEOTIDE SEQUENCE [LARGE SCALE GENOMIC DNA]</scope>
    <source>
        <strain evidence="2 3">FJAT-18043</strain>
    </source>
</reference>
<dbReference type="PATRIC" id="fig|1637975.4.peg.4045"/>
<dbReference type="InterPro" id="IPR011990">
    <property type="entry name" value="TPR-like_helical_dom_sf"/>
</dbReference>
<accession>A0A0Q3VIP4</accession>
<name>A0A0Q3VIP4_9BACI</name>
<dbReference type="SUPFAM" id="SSF48452">
    <property type="entry name" value="TPR-like"/>
    <property type="match status" value="1"/>
</dbReference>
<dbReference type="Proteomes" id="UP000050996">
    <property type="component" value="Unassembled WGS sequence"/>
</dbReference>
<keyword evidence="1" id="KW-0802">TPR repeat</keyword>
<dbReference type="STRING" id="1637975.AN957_20350"/>
<feature type="repeat" description="TPR" evidence="1">
    <location>
        <begin position="20"/>
        <end position="53"/>
    </location>
</feature>
<dbReference type="PROSITE" id="PS50005">
    <property type="entry name" value="TPR"/>
    <property type="match status" value="1"/>
</dbReference>
<dbReference type="SUPFAM" id="SSF116965">
    <property type="entry name" value="Hypothetical protein MPN330"/>
    <property type="match status" value="1"/>
</dbReference>
<evidence type="ECO:0000313" key="3">
    <source>
        <dbReference type="Proteomes" id="UP000050996"/>
    </source>
</evidence>
<evidence type="ECO:0000313" key="2">
    <source>
        <dbReference type="EMBL" id="KQL20711.1"/>
    </source>
</evidence>